<dbReference type="RefSeq" id="XP_002183869.1">
    <property type="nucleotide sequence ID" value="XM_002183833.1"/>
</dbReference>
<accession>B7GA20</accession>
<organism evidence="2 3">
    <name type="scientific">Phaeodactylum tricornutum (strain CCAP 1055/1)</name>
    <dbReference type="NCBI Taxonomy" id="556484"/>
    <lineage>
        <taxon>Eukaryota</taxon>
        <taxon>Sar</taxon>
        <taxon>Stramenopiles</taxon>
        <taxon>Ochrophyta</taxon>
        <taxon>Bacillariophyta</taxon>
        <taxon>Bacillariophyceae</taxon>
        <taxon>Bacillariophycidae</taxon>
        <taxon>Naviculales</taxon>
        <taxon>Phaeodactylaceae</taxon>
        <taxon>Phaeodactylum</taxon>
    </lineage>
</organism>
<evidence type="ECO:0000313" key="2">
    <source>
        <dbReference type="EMBL" id="EEC44538.1"/>
    </source>
</evidence>
<dbReference type="PaxDb" id="2850-Phatr49269"/>
<keyword evidence="3" id="KW-1185">Reference proteome</keyword>
<dbReference type="Proteomes" id="UP000000759">
    <property type="component" value="Chromosome 21"/>
</dbReference>
<name>B7GA20_PHATC</name>
<protein>
    <submittedName>
        <fullName evidence="2">Uncharacterized protein</fullName>
    </submittedName>
</protein>
<evidence type="ECO:0000313" key="3">
    <source>
        <dbReference type="Proteomes" id="UP000000759"/>
    </source>
</evidence>
<evidence type="ECO:0000256" key="1">
    <source>
        <dbReference type="SAM" id="MobiDB-lite"/>
    </source>
</evidence>
<dbReference type="InParanoid" id="B7GA20"/>
<feature type="compositionally biased region" description="Basic residues" evidence="1">
    <location>
        <begin position="93"/>
        <end position="103"/>
    </location>
</feature>
<sequence>MSMFRVYQKQESSDPVLRYARSPAVLRKKIRQLAPLQNRVAVVDTGEPLLSTRLSLSHGTNGDVRKNDANREQLRRLPRGRPDNRVRQLEHKGTKHRTLKSSKKSSSGKGKGSSKEEEAPVVSTEPVGLVGCVSDLRTCLDGPSLRFSVVVENSFLPDELDLTVVPPSGGLINYLSPKNETSLGNFFITYGPYDFRSFMFDFVILDVGFPLSALEAGEYNILVSTRAQEDVVWTLSTILDGQIVGPPLQGVIPAANMDSDPIVATVSALHSSSSEEAMSASSFSVTTFIPSLAN</sequence>
<feature type="compositionally biased region" description="Basic and acidic residues" evidence="1">
    <location>
        <begin position="76"/>
        <end position="92"/>
    </location>
</feature>
<reference evidence="3" key="2">
    <citation type="submission" date="2008-08" db="EMBL/GenBank/DDBJ databases">
        <authorList>
            <consortium name="Diatom Consortium"/>
            <person name="Grigoriev I."/>
            <person name="Grimwood J."/>
            <person name="Kuo A."/>
            <person name="Otillar R.P."/>
            <person name="Salamov A."/>
            <person name="Detter J.C."/>
            <person name="Lindquist E."/>
            <person name="Shapiro H."/>
            <person name="Lucas S."/>
            <person name="Glavina del Rio T."/>
            <person name="Pitluck S."/>
            <person name="Rokhsar D."/>
            <person name="Bowler C."/>
        </authorList>
    </citation>
    <scope>GENOME REANNOTATION</scope>
    <source>
        <strain evidence="3">CCAP 1055/1</strain>
    </source>
</reference>
<dbReference type="KEGG" id="pti:PHATRDRAFT_49269"/>
<dbReference type="GeneID" id="7195459"/>
<dbReference type="EMBL" id="CM000623">
    <property type="protein sequence ID" value="EEC44538.1"/>
    <property type="molecule type" value="Genomic_DNA"/>
</dbReference>
<proteinExistence type="predicted"/>
<dbReference type="AlphaFoldDB" id="B7GA20"/>
<feature type="region of interest" description="Disordered" evidence="1">
    <location>
        <begin position="76"/>
        <end position="122"/>
    </location>
</feature>
<gene>
    <name evidence="2" type="ORF">PHATRDRAFT_49269</name>
</gene>
<dbReference type="HOGENOM" id="CLU_948214_0_0_1"/>
<reference evidence="2 3" key="1">
    <citation type="journal article" date="2008" name="Nature">
        <title>The Phaeodactylum genome reveals the evolutionary history of diatom genomes.</title>
        <authorList>
            <person name="Bowler C."/>
            <person name="Allen A.E."/>
            <person name="Badger J.H."/>
            <person name="Grimwood J."/>
            <person name="Jabbari K."/>
            <person name="Kuo A."/>
            <person name="Maheswari U."/>
            <person name="Martens C."/>
            <person name="Maumus F."/>
            <person name="Otillar R.P."/>
            <person name="Rayko E."/>
            <person name="Salamov A."/>
            <person name="Vandepoele K."/>
            <person name="Beszteri B."/>
            <person name="Gruber A."/>
            <person name="Heijde M."/>
            <person name="Katinka M."/>
            <person name="Mock T."/>
            <person name="Valentin K."/>
            <person name="Verret F."/>
            <person name="Berges J.A."/>
            <person name="Brownlee C."/>
            <person name="Cadoret J.P."/>
            <person name="Chiovitti A."/>
            <person name="Choi C.J."/>
            <person name="Coesel S."/>
            <person name="De Martino A."/>
            <person name="Detter J.C."/>
            <person name="Durkin C."/>
            <person name="Falciatore A."/>
            <person name="Fournet J."/>
            <person name="Haruta M."/>
            <person name="Huysman M.J."/>
            <person name="Jenkins B.D."/>
            <person name="Jiroutova K."/>
            <person name="Jorgensen R.E."/>
            <person name="Joubert Y."/>
            <person name="Kaplan A."/>
            <person name="Kroger N."/>
            <person name="Kroth P.G."/>
            <person name="La Roche J."/>
            <person name="Lindquist E."/>
            <person name="Lommer M."/>
            <person name="Martin-Jezequel V."/>
            <person name="Lopez P.J."/>
            <person name="Lucas S."/>
            <person name="Mangogna M."/>
            <person name="McGinnis K."/>
            <person name="Medlin L.K."/>
            <person name="Montsant A."/>
            <person name="Oudot-Le Secq M.P."/>
            <person name="Napoli C."/>
            <person name="Obornik M."/>
            <person name="Parker M.S."/>
            <person name="Petit J.L."/>
            <person name="Porcel B.M."/>
            <person name="Poulsen N."/>
            <person name="Robison M."/>
            <person name="Rychlewski L."/>
            <person name="Rynearson T.A."/>
            <person name="Schmutz J."/>
            <person name="Shapiro H."/>
            <person name="Siaut M."/>
            <person name="Stanley M."/>
            <person name="Sussman M.R."/>
            <person name="Taylor A.R."/>
            <person name="Vardi A."/>
            <person name="von Dassow P."/>
            <person name="Vyverman W."/>
            <person name="Willis A."/>
            <person name="Wyrwicz L.S."/>
            <person name="Rokhsar D.S."/>
            <person name="Weissenbach J."/>
            <person name="Armbrust E.V."/>
            <person name="Green B.R."/>
            <person name="Van de Peer Y."/>
            <person name="Grigoriev I.V."/>
        </authorList>
    </citation>
    <scope>NUCLEOTIDE SEQUENCE [LARGE SCALE GENOMIC DNA]</scope>
    <source>
        <strain evidence="2 3">CCAP 1055/1</strain>
    </source>
</reference>